<dbReference type="AlphaFoldDB" id="A0AA39LKE5"/>
<reference evidence="2" key="1">
    <citation type="submission" date="2023-06" db="EMBL/GenBank/DDBJ databases">
        <title>Genomic analysis of the entomopathogenic nematode Steinernema hermaphroditum.</title>
        <authorList>
            <person name="Schwarz E.M."/>
            <person name="Heppert J.K."/>
            <person name="Baniya A."/>
            <person name="Schwartz H.T."/>
            <person name="Tan C.-H."/>
            <person name="Antoshechkin I."/>
            <person name="Sternberg P.W."/>
            <person name="Goodrich-Blair H."/>
            <person name="Dillman A.R."/>
        </authorList>
    </citation>
    <scope>NUCLEOTIDE SEQUENCE</scope>
    <source>
        <strain evidence="2">PS9179</strain>
        <tissue evidence="2">Whole animal</tissue>
    </source>
</reference>
<comment type="caution">
    <text evidence="2">The sequence shown here is derived from an EMBL/GenBank/DDBJ whole genome shotgun (WGS) entry which is preliminary data.</text>
</comment>
<keyword evidence="1" id="KW-0472">Membrane</keyword>
<evidence type="ECO:0000256" key="1">
    <source>
        <dbReference type="SAM" id="Phobius"/>
    </source>
</evidence>
<protein>
    <submittedName>
        <fullName evidence="2">Uncharacterized protein</fullName>
    </submittedName>
</protein>
<proteinExistence type="predicted"/>
<keyword evidence="1" id="KW-1133">Transmembrane helix</keyword>
<keyword evidence="3" id="KW-1185">Reference proteome</keyword>
<name>A0AA39LKE5_9BILA</name>
<dbReference type="Proteomes" id="UP001175271">
    <property type="component" value="Unassembled WGS sequence"/>
</dbReference>
<organism evidence="2 3">
    <name type="scientific">Steinernema hermaphroditum</name>
    <dbReference type="NCBI Taxonomy" id="289476"/>
    <lineage>
        <taxon>Eukaryota</taxon>
        <taxon>Metazoa</taxon>
        <taxon>Ecdysozoa</taxon>
        <taxon>Nematoda</taxon>
        <taxon>Chromadorea</taxon>
        <taxon>Rhabditida</taxon>
        <taxon>Tylenchina</taxon>
        <taxon>Panagrolaimomorpha</taxon>
        <taxon>Strongyloidoidea</taxon>
        <taxon>Steinernematidae</taxon>
        <taxon>Steinernema</taxon>
    </lineage>
</organism>
<sequence>MHGRALAPYVIADIVPQEIPRRSVMFSAIAAVILICDGLLNVWFLTIIFNCFKYMKVSESRRYVNVPIVVP</sequence>
<evidence type="ECO:0000313" key="3">
    <source>
        <dbReference type="Proteomes" id="UP001175271"/>
    </source>
</evidence>
<gene>
    <name evidence="2" type="ORF">QR680_015530</name>
</gene>
<keyword evidence="1" id="KW-0812">Transmembrane</keyword>
<feature type="transmembrane region" description="Helical" evidence="1">
    <location>
        <begin position="25"/>
        <end position="52"/>
    </location>
</feature>
<dbReference type="EMBL" id="JAUCMV010000004">
    <property type="protein sequence ID" value="KAK0400951.1"/>
    <property type="molecule type" value="Genomic_DNA"/>
</dbReference>
<accession>A0AA39LKE5</accession>
<evidence type="ECO:0000313" key="2">
    <source>
        <dbReference type="EMBL" id="KAK0400951.1"/>
    </source>
</evidence>